<reference evidence="3" key="2">
    <citation type="submission" date="2022-10" db="EMBL/GenBank/DDBJ databases">
        <title>The complete genomes of actinobacterial strains from the NBC collection.</title>
        <authorList>
            <person name="Joergensen T.S."/>
            <person name="Alvarez Arevalo M."/>
            <person name="Sterndorff E.B."/>
            <person name="Faurdal D."/>
            <person name="Vuksanovic O."/>
            <person name="Mourched A.-S."/>
            <person name="Charusanti P."/>
            <person name="Shaw S."/>
            <person name="Blin K."/>
            <person name="Weber T."/>
        </authorList>
    </citation>
    <scope>NUCLEOTIDE SEQUENCE</scope>
    <source>
        <strain evidence="3">NBC_01256</strain>
    </source>
</reference>
<evidence type="ECO:0000313" key="3">
    <source>
        <dbReference type="EMBL" id="WUS21574.1"/>
    </source>
</evidence>
<dbReference type="OrthoDB" id="4254043at2"/>
<proteinExistence type="predicted"/>
<sequence length="127" mass="13672">MPLPRSRPDLADHTPPPAAAGTWRALVRRPRETSTSTFVFTPRGAALLLSGTAGCGSWSATGTSAFSYRITEPLIDADGRCTGWVDIDQTGVCRGAAFTSCGVSRIHDARGVLRYRVPVAIIARRWE</sequence>
<dbReference type="RefSeq" id="WP_159473976.1">
    <property type="nucleotide sequence ID" value="NZ_BAAATH010000002.1"/>
</dbReference>
<feature type="region of interest" description="Disordered" evidence="1">
    <location>
        <begin position="1"/>
        <end position="23"/>
    </location>
</feature>
<protein>
    <submittedName>
        <fullName evidence="2">Uncharacterized protein</fullName>
    </submittedName>
</protein>
<reference evidence="2 4" key="1">
    <citation type="submission" date="2019-12" db="EMBL/GenBank/DDBJ databases">
        <title>Whole genome shotgun sequence of Streptomyces caniferus NBRC 15389.</title>
        <authorList>
            <person name="Ichikawa N."/>
            <person name="Kimura A."/>
            <person name="Kitahashi Y."/>
            <person name="Komaki H."/>
            <person name="Tamura T."/>
        </authorList>
    </citation>
    <scope>NUCLEOTIDE SEQUENCE [LARGE SCALE GENOMIC DNA]</scope>
    <source>
        <strain evidence="2 4">NBRC 15389</strain>
    </source>
</reference>
<name>A0A640S6Y5_9ACTN</name>
<accession>A0A640S6Y5</accession>
<evidence type="ECO:0000313" key="5">
    <source>
        <dbReference type="Proteomes" id="UP001432292"/>
    </source>
</evidence>
<organism evidence="2 4">
    <name type="scientific">Streptomyces caniferus</name>
    <dbReference type="NCBI Taxonomy" id="285557"/>
    <lineage>
        <taxon>Bacteria</taxon>
        <taxon>Bacillati</taxon>
        <taxon>Actinomycetota</taxon>
        <taxon>Actinomycetes</taxon>
        <taxon>Kitasatosporales</taxon>
        <taxon>Streptomycetaceae</taxon>
        <taxon>Streptomyces</taxon>
    </lineage>
</organism>
<feature type="compositionally biased region" description="Basic and acidic residues" evidence="1">
    <location>
        <begin position="1"/>
        <end position="12"/>
    </location>
</feature>
<dbReference type="Proteomes" id="UP000435837">
    <property type="component" value="Unassembled WGS sequence"/>
</dbReference>
<dbReference type="GeneID" id="96639916"/>
<evidence type="ECO:0000256" key="1">
    <source>
        <dbReference type="SAM" id="MobiDB-lite"/>
    </source>
</evidence>
<dbReference type="Proteomes" id="UP001432292">
    <property type="component" value="Chromosome"/>
</dbReference>
<keyword evidence="5" id="KW-1185">Reference proteome</keyword>
<evidence type="ECO:0000313" key="2">
    <source>
        <dbReference type="EMBL" id="GFE06382.1"/>
    </source>
</evidence>
<evidence type="ECO:0000313" key="4">
    <source>
        <dbReference type="Proteomes" id="UP000435837"/>
    </source>
</evidence>
<gene>
    <name evidence="3" type="ORF">OG727_04275</name>
    <name evidence="2" type="ORF">Scani_26500</name>
</gene>
<dbReference type="AlphaFoldDB" id="A0A640S6Y5"/>
<dbReference type="EMBL" id="CP108473">
    <property type="protein sequence ID" value="WUS21574.1"/>
    <property type="molecule type" value="Genomic_DNA"/>
</dbReference>
<dbReference type="EMBL" id="BLIN01000003">
    <property type="protein sequence ID" value="GFE06382.1"/>
    <property type="molecule type" value="Genomic_DNA"/>
</dbReference>